<proteinExistence type="predicted"/>
<organism evidence="1 2">
    <name type="scientific">Sphingomonas molluscorum</name>
    <dbReference type="NCBI Taxonomy" id="418184"/>
    <lineage>
        <taxon>Bacteria</taxon>
        <taxon>Pseudomonadati</taxon>
        <taxon>Pseudomonadota</taxon>
        <taxon>Alphaproteobacteria</taxon>
        <taxon>Sphingomonadales</taxon>
        <taxon>Sphingomonadaceae</taxon>
        <taxon>Sphingomonas</taxon>
    </lineage>
</organism>
<evidence type="ECO:0000313" key="2">
    <source>
        <dbReference type="Proteomes" id="UP001380365"/>
    </source>
</evidence>
<reference evidence="1 2" key="1">
    <citation type="submission" date="2023-12" db="EMBL/GenBank/DDBJ databases">
        <title>Gut-associated functions are favored during microbiome assembly across C. elegans life.</title>
        <authorList>
            <person name="Zimmermann J."/>
        </authorList>
    </citation>
    <scope>NUCLEOTIDE SEQUENCE [LARGE SCALE GENOMIC DNA]</scope>
    <source>
        <strain evidence="1 2">JUb134</strain>
    </source>
</reference>
<sequence>MIDNRPDAAAQAALAADVRRPVTFAFLDLASGPIRVTNAPYSFTFSGTGDEDLDGFTFEALDPRFVSVGPVKAREGGSDTLTLQLSGLTSVDDELMTDIGDRANYAGRDCRLWRAMLDPQNLTQIGTLWSYFTGYMSVPHIQGDRQNQTINLEVETYLAFFGQASNRTYLDQQLFDPGDRSAELAIAIANGASRRRT</sequence>
<evidence type="ECO:0000313" key="1">
    <source>
        <dbReference type="EMBL" id="MEJ5095496.1"/>
    </source>
</evidence>
<protein>
    <submittedName>
        <fullName evidence="1">Uncharacterized protein</fullName>
    </submittedName>
</protein>
<name>A0ABU8Q7J0_9SPHN</name>
<keyword evidence="2" id="KW-1185">Reference proteome</keyword>
<gene>
    <name evidence="1" type="ORF">WH159_13225</name>
</gene>
<dbReference type="Proteomes" id="UP001380365">
    <property type="component" value="Unassembled WGS sequence"/>
</dbReference>
<comment type="caution">
    <text evidence="1">The sequence shown here is derived from an EMBL/GenBank/DDBJ whole genome shotgun (WGS) entry which is preliminary data.</text>
</comment>
<dbReference type="EMBL" id="JBBGZA010000001">
    <property type="protein sequence ID" value="MEJ5095496.1"/>
    <property type="molecule type" value="Genomic_DNA"/>
</dbReference>
<accession>A0ABU8Q7J0</accession>
<dbReference type="RefSeq" id="WP_132882255.1">
    <property type="nucleotide sequence ID" value="NZ_JBBGZA010000001.1"/>
</dbReference>